<evidence type="ECO:0000313" key="9">
    <source>
        <dbReference type="Proteomes" id="UP000697710"/>
    </source>
</evidence>
<evidence type="ECO:0000256" key="2">
    <source>
        <dbReference type="ARBA" id="ARBA00023015"/>
    </source>
</evidence>
<dbReference type="InterPro" id="IPR013324">
    <property type="entry name" value="RNA_pol_sigma_r3/r4-like"/>
</dbReference>
<reference evidence="8" key="2">
    <citation type="journal article" date="2021" name="Microbiome">
        <title>Successional dynamics and alternative stable states in a saline activated sludge microbial community over 9 years.</title>
        <authorList>
            <person name="Wang Y."/>
            <person name="Ye J."/>
            <person name="Ju F."/>
            <person name="Liu L."/>
            <person name="Boyd J.A."/>
            <person name="Deng Y."/>
            <person name="Parks D.H."/>
            <person name="Jiang X."/>
            <person name="Yin X."/>
            <person name="Woodcroft B.J."/>
            <person name="Tyson G.W."/>
            <person name="Hugenholtz P."/>
            <person name="Polz M.F."/>
            <person name="Zhang T."/>
        </authorList>
    </citation>
    <scope>NUCLEOTIDE SEQUENCE</scope>
    <source>
        <strain evidence="8">HKST-UBA01</strain>
    </source>
</reference>
<dbReference type="InterPro" id="IPR013249">
    <property type="entry name" value="RNA_pol_sigma70_r4_t2"/>
</dbReference>
<dbReference type="AlphaFoldDB" id="A0A956LYN1"/>
<keyword evidence="5" id="KW-0804">Transcription</keyword>
<dbReference type="InterPro" id="IPR036388">
    <property type="entry name" value="WH-like_DNA-bd_sf"/>
</dbReference>
<dbReference type="InterPro" id="IPR039425">
    <property type="entry name" value="RNA_pol_sigma-70-like"/>
</dbReference>
<dbReference type="InterPro" id="IPR007627">
    <property type="entry name" value="RNA_pol_sigma70_r2"/>
</dbReference>
<feature type="domain" description="RNA polymerase sigma-70 region 2" evidence="6">
    <location>
        <begin position="28"/>
        <end position="99"/>
    </location>
</feature>
<comment type="caution">
    <text evidence="8">The sequence shown here is derived from an EMBL/GenBank/DDBJ whole genome shotgun (WGS) entry which is preliminary data.</text>
</comment>
<keyword evidence="3" id="KW-0731">Sigma factor</keyword>
<gene>
    <name evidence="8" type="ORF">KC729_10055</name>
</gene>
<organism evidence="8 9">
    <name type="scientific">Eiseniibacteriota bacterium</name>
    <dbReference type="NCBI Taxonomy" id="2212470"/>
    <lineage>
        <taxon>Bacteria</taxon>
        <taxon>Candidatus Eiseniibacteriota</taxon>
    </lineage>
</organism>
<dbReference type="PANTHER" id="PTHR43133:SF8">
    <property type="entry name" value="RNA POLYMERASE SIGMA FACTOR HI_1459-RELATED"/>
    <property type="match status" value="1"/>
</dbReference>
<reference evidence="8" key="1">
    <citation type="submission" date="2020-04" db="EMBL/GenBank/DDBJ databases">
        <authorList>
            <person name="Zhang T."/>
        </authorList>
    </citation>
    <scope>NUCLEOTIDE SEQUENCE</scope>
    <source>
        <strain evidence="8">HKST-UBA01</strain>
    </source>
</reference>
<evidence type="ECO:0000256" key="3">
    <source>
        <dbReference type="ARBA" id="ARBA00023082"/>
    </source>
</evidence>
<dbReference type="GO" id="GO:0003677">
    <property type="term" value="F:DNA binding"/>
    <property type="evidence" value="ECO:0007669"/>
    <property type="project" value="UniProtKB-KW"/>
</dbReference>
<evidence type="ECO:0000313" key="8">
    <source>
        <dbReference type="EMBL" id="MCA9728014.1"/>
    </source>
</evidence>
<evidence type="ECO:0000256" key="4">
    <source>
        <dbReference type="ARBA" id="ARBA00023125"/>
    </source>
</evidence>
<protein>
    <submittedName>
        <fullName evidence="8">Sigma-70 family RNA polymerase sigma factor</fullName>
    </submittedName>
</protein>
<evidence type="ECO:0000256" key="5">
    <source>
        <dbReference type="ARBA" id="ARBA00023163"/>
    </source>
</evidence>
<dbReference type="GO" id="GO:0006352">
    <property type="term" value="P:DNA-templated transcription initiation"/>
    <property type="evidence" value="ECO:0007669"/>
    <property type="project" value="InterPro"/>
</dbReference>
<comment type="similarity">
    <text evidence="1">Belongs to the sigma-70 factor family. ECF subfamily.</text>
</comment>
<dbReference type="GO" id="GO:0016987">
    <property type="term" value="F:sigma factor activity"/>
    <property type="evidence" value="ECO:0007669"/>
    <property type="project" value="UniProtKB-KW"/>
</dbReference>
<sequence>MSSRASLENTATLLALARDGDGRAREKLFGRYLTMLRQWAHHRRPGGIHNLSETDDLVQETLLRAFQHLDSFEYQKEGAFLAYLRQIMMNAIRDTARRDAVRPRPVTLGESAPDRIASPLEEAIGQDSLERIEAGLAKLDPEPRQAVILRIEFGLSHQEIAAALGKPSADAARMTVARALVDLTKAMRDGRESPRA</sequence>
<dbReference type="NCBIfam" id="TIGR02937">
    <property type="entry name" value="sigma70-ECF"/>
    <property type="match status" value="1"/>
</dbReference>
<dbReference type="Pfam" id="PF04542">
    <property type="entry name" value="Sigma70_r2"/>
    <property type="match status" value="1"/>
</dbReference>
<evidence type="ECO:0000259" key="6">
    <source>
        <dbReference type="Pfam" id="PF04542"/>
    </source>
</evidence>
<name>A0A956LYN1_UNCEI</name>
<dbReference type="Gene3D" id="1.10.1740.10">
    <property type="match status" value="1"/>
</dbReference>
<keyword evidence="2" id="KW-0805">Transcription regulation</keyword>
<keyword evidence="4" id="KW-0238">DNA-binding</keyword>
<dbReference type="Proteomes" id="UP000697710">
    <property type="component" value="Unassembled WGS sequence"/>
</dbReference>
<dbReference type="EMBL" id="JAGQHR010000281">
    <property type="protein sequence ID" value="MCA9728014.1"/>
    <property type="molecule type" value="Genomic_DNA"/>
</dbReference>
<dbReference type="Gene3D" id="1.10.10.10">
    <property type="entry name" value="Winged helix-like DNA-binding domain superfamily/Winged helix DNA-binding domain"/>
    <property type="match status" value="1"/>
</dbReference>
<proteinExistence type="inferred from homology"/>
<evidence type="ECO:0000259" key="7">
    <source>
        <dbReference type="Pfam" id="PF08281"/>
    </source>
</evidence>
<dbReference type="SUPFAM" id="SSF88659">
    <property type="entry name" value="Sigma3 and sigma4 domains of RNA polymerase sigma factors"/>
    <property type="match status" value="1"/>
</dbReference>
<dbReference type="InterPro" id="IPR013325">
    <property type="entry name" value="RNA_pol_sigma_r2"/>
</dbReference>
<accession>A0A956LYN1</accession>
<dbReference type="SUPFAM" id="SSF88946">
    <property type="entry name" value="Sigma2 domain of RNA polymerase sigma factors"/>
    <property type="match status" value="1"/>
</dbReference>
<evidence type="ECO:0000256" key="1">
    <source>
        <dbReference type="ARBA" id="ARBA00010641"/>
    </source>
</evidence>
<dbReference type="Pfam" id="PF08281">
    <property type="entry name" value="Sigma70_r4_2"/>
    <property type="match status" value="1"/>
</dbReference>
<dbReference type="PANTHER" id="PTHR43133">
    <property type="entry name" value="RNA POLYMERASE ECF-TYPE SIGMA FACTO"/>
    <property type="match status" value="1"/>
</dbReference>
<dbReference type="InterPro" id="IPR014284">
    <property type="entry name" value="RNA_pol_sigma-70_dom"/>
</dbReference>
<feature type="domain" description="RNA polymerase sigma factor 70 region 4 type 2" evidence="7">
    <location>
        <begin position="130"/>
        <end position="169"/>
    </location>
</feature>